<organism evidence="1 2">
    <name type="scientific">Symbiodinium pilosum</name>
    <name type="common">Dinoflagellate</name>
    <dbReference type="NCBI Taxonomy" id="2952"/>
    <lineage>
        <taxon>Eukaryota</taxon>
        <taxon>Sar</taxon>
        <taxon>Alveolata</taxon>
        <taxon>Dinophyceae</taxon>
        <taxon>Suessiales</taxon>
        <taxon>Symbiodiniaceae</taxon>
        <taxon>Symbiodinium</taxon>
    </lineage>
</organism>
<accession>A0A812J6G3</accession>
<name>A0A812J6G3_SYMPI</name>
<evidence type="ECO:0000313" key="2">
    <source>
        <dbReference type="Proteomes" id="UP000649617"/>
    </source>
</evidence>
<keyword evidence="2" id="KW-1185">Reference proteome</keyword>
<evidence type="ECO:0000313" key="1">
    <source>
        <dbReference type="EMBL" id="CAE7200816.1"/>
    </source>
</evidence>
<gene>
    <name evidence="1" type="ORF">SPIL2461_LOCUS1795</name>
</gene>
<dbReference type="EMBL" id="CAJNIZ010001834">
    <property type="protein sequence ID" value="CAE7200816.1"/>
    <property type="molecule type" value="Genomic_DNA"/>
</dbReference>
<dbReference type="Proteomes" id="UP000649617">
    <property type="component" value="Unassembled WGS sequence"/>
</dbReference>
<comment type="caution">
    <text evidence="1">The sequence shown here is derived from an EMBL/GenBank/DDBJ whole genome shotgun (WGS) entry which is preliminary data.</text>
</comment>
<proteinExistence type="predicted"/>
<reference evidence="1" key="1">
    <citation type="submission" date="2021-02" db="EMBL/GenBank/DDBJ databases">
        <authorList>
            <person name="Dougan E. K."/>
            <person name="Rhodes N."/>
            <person name="Thang M."/>
            <person name="Chan C."/>
        </authorList>
    </citation>
    <scope>NUCLEOTIDE SEQUENCE</scope>
</reference>
<protein>
    <submittedName>
        <fullName evidence="1">Uncharacterized protein</fullName>
    </submittedName>
</protein>
<sequence>MRARSPYLSEIVAWRRASRETHSPQVLIQHVTEMGSLERPSSIVDFSEVSERLQRGEAFADAAERKLYFCRCWCKNLGRTSHFDEHVVRSIVSKNVGYLLTGSRSVDKSIRHASHHILQIYSNAGLHFVRRLVSESMLHQLGELLQEKLPSEEAELKEVWFRISPCLNHFANVLRSMSRPQRQKWASLLVEVLRAMLPAPSGVHKTILAAVLLLWQAETVAKISRGKSAAGGLGEIAEAPRTVRVQQTRGVLVAKKEAMLTMKHERRKPCSSFCFNAEYVSKHAFEASLDFEQL</sequence>
<dbReference type="AlphaFoldDB" id="A0A812J6G3"/>